<comment type="caution">
    <text evidence="2">The sequence shown here is derived from an EMBL/GenBank/DDBJ whole genome shotgun (WGS) entry which is preliminary data.</text>
</comment>
<dbReference type="Gene3D" id="3.40.50.300">
    <property type="entry name" value="P-loop containing nucleotide triphosphate hydrolases"/>
    <property type="match status" value="2"/>
</dbReference>
<dbReference type="Proteomes" id="UP000183155">
    <property type="component" value="Unassembled WGS sequence"/>
</dbReference>
<keyword evidence="3" id="KW-0269">Exonuclease</keyword>
<evidence type="ECO:0000313" key="5">
    <source>
        <dbReference type="Proteomes" id="UP000183155"/>
    </source>
</evidence>
<keyword evidence="3" id="KW-0540">Nuclease</keyword>
<dbReference type="GO" id="GO:0016887">
    <property type="term" value="F:ATP hydrolysis activity"/>
    <property type="evidence" value="ECO:0007669"/>
    <property type="project" value="InterPro"/>
</dbReference>
<dbReference type="GO" id="GO:0004527">
    <property type="term" value="F:exonuclease activity"/>
    <property type="evidence" value="ECO:0007669"/>
    <property type="project" value="UniProtKB-KW"/>
</dbReference>
<dbReference type="PANTHER" id="PTHR32114">
    <property type="entry name" value="ABC TRANSPORTER ABCH.3"/>
    <property type="match status" value="1"/>
</dbReference>
<dbReference type="GO" id="GO:0006302">
    <property type="term" value="P:double-strand break repair"/>
    <property type="evidence" value="ECO:0007669"/>
    <property type="project" value="InterPro"/>
</dbReference>
<dbReference type="InterPro" id="IPR038729">
    <property type="entry name" value="Rad50/SbcC_AAA"/>
</dbReference>
<dbReference type="PANTHER" id="PTHR32114:SF2">
    <property type="entry name" value="ABC TRANSPORTER ABCH.3"/>
    <property type="match status" value="1"/>
</dbReference>
<dbReference type="EMBL" id="FNRS01000001">
    <property type="protein sequence ID" value="SEB59913.1"/>
    <property type="molecule type" value="Genomic_DNA"/>
</dbReference>
<evidence type="ECO:0000259" key="1">
    <source>
        <dbReference type="Pfam" id="PF13476"/>
    </source>
</evidence>
<dbReference type="STRING" id="47884.SAMN04490203_0754"/>
<sequence>MLKLMSVEFTNFKVFGGEAYKVSFNGSDLMLLDGPNGYGKTSVFDAIELALTGAINRFISTDGRQTPEDVVVAHNPRSDVLIDIKLSRSSGEALSLRRKLKSPIPTGAQRISRFPELWDVFIESADGWTPIKQVEVENLLGNSDFTRDFHLFHYIQQEEAASFLKTNSETGRALQISKLFGDTAAAEAKYARLKSIEKKLGSQRGMQSEKAELLKKSHNIDSASHAAKFGDVEHRYLFPWLIELSKSPEWDLEEFEAFNQTKLSSFSAELNVLQEFIHYKDIYLITLPYFRAVRSPELLADYLGFYNSLDHIKEFDEKKSKDQTLQRSHSSLVQGDIPTNLSHVFDLLGRKDYDEFETAQEAVKELRRTSSGLKTVFGKIVAQHAELSRSLSQLPEESKCLFCGKPHDDHTDLEVAAANRVNDFSVLLSGQDLAVLALENDINKRFIDPIIEQISEFRANNPVLRDEVLESLKKAVLVKERLHKLNLWLSSCPFGVSDLMLPKLTNNFDSDHLTRNLDEMMNRVLTNTPQTSIEYQIADDGNAFDRMFKDYFNNTNNNLASVTEEHVAQKKRYLESCYHSSFQLVLKDIATHLENAEKLLRLEQDLANVSLKVLKQIRRYKKKLIGDIEIPFYIYSGKILQSHQSGIGQGVFLKDPTGGEELKNVRLVSNYQRDHDVLNTMSSGQISAVVIALALALNKIYAKGFSPVLIDDPVQTMDDINMSSLVELLRNEFPNRQVVLSTHEDKVAKYFVYKYLKYGRSVRQLNLMTGEEYDSVDNYQYSPIVG</sequence>
<proteinExistence type="predicted"/>
<evidence type="ECO:0000313" key="3">
    <source>
        <dbReference type="EMBL" id="SEB59913.1"/>
    </source>
</evidence>
<dbReference type="OrthoDB" id="7029750at2"/>
<dbReference type="Proteomes" id="UP000036395">
    <property type="component" value="Unassembled WGS sequence"/>
</dbReference>
<dbReference type="RefSeq" id="WP_048378314.1">
    <property type="nucleotide sequence ID" value="NZ_FNRS01000001.1"/>
</dbReference>
<dbReference type="InterPro" id="IPR027417">
    <property type="entry name" value="P-loop_NTPase"/>
</dbReference>
<dbReference type="PATRIC" id="fig|47884.3.peg.965"/>
<protein>
    <submittedName>
        <fullName evidence="3">Exonuclease SbcC</fullName>
    </submittedName>
</protein>
<reference evidence="2 4" key="1">
    <citation type="submission" date="2015-02" db="EMBL/GenBank/DDBJ databases">
        <title>Pseudomonas helleri sp. nov. and Pseudomonas weihenstephanensis sp. nov., isolated from raw cows milk.</title>
        <authorList>
            <person name="von Neubeck M."/>
            <person name="Huptas C."/>
            <person name="Wenning M."/>
            <person name="Scherer S."/>
        </authorList>
    </citation>
    <scope>NUCLEOTIDE SEQUENCE [LARGE SCALE GENOMIC DNA]</scope>
    <source>
        <strain evidence="2 4">DSM 21104</strain>
    </source>
</reference>
<gene>
    <name evidence="3" type="ORF">SAMN04490203_0754</name>
    <name evidence="2" type="ORF">TU78_02845</name>
</gene>
<keyword evidence="5" id="KW-1185">Reference proteome</keyword>
<evidence type="ECO:0000313" key="4">
    <source>
        <dbReference type="Proteomes" id="UP000036395"/>
    </source>
</evidence>
<evidence type="ECO:0000313" key="2">
    <source>
        <dbReference type="EMBL" id="KMM86943.1"/>
    </source>
</evidence>
<organism evidence="2 4">
    <name type="scientific">Pseudomonas taetrolens</name>
    <dbReference type="NCBI Taxonomy" id="47884"/>
    <lineage>
        <taxon>Bacteria</taxon>
        <taxon>Pseudomonadati</taxon>
        <taxon>Pseudomonadota</taxon>
        <taxon>Gammaproteobacteria</taxon>
        <taxon>Pseudomonadales</taxon>
        <taxon>Pseudomonadaceae</taxon>
        <taxon>Pseudomonas</taxon>
    </lineage>
</organism>
<accession>A0A0J6GXA4</accession>
<name>A0A0J6GXA4_PSETA</name>
<keyword evidence="3" id="KW-0378">Hydrolase</keyword>
<feature type="domain" description="Rad50/SbcC-type AAA" evidence="1">
    <location>
        <begin position="8"/>
        <end position="214"/>
    </location>
</feature>
<dbReference type="EMBL" id="JYLA01000001">
    <property type="protein sequence ID" value="KMM86943.1"/>
    <property type="molecule type" value="Genomic_DNA"/>
</dbReference>
<reference evidence="3 5" key="2">
    <citation type="submission" date="2016-10" db="EMBL/GenBank/DDBJ databases">
        <authorList>
            <person name="Varghese N."/>
            <person name="Submissions S."/>
        </authorList>
    </citation>
    <scope>NUCLEOTIDE SEQUENCE [LARGE SCALE GENOMIC DNA]</scope>
    <source>
        <strain evidence="3 5">BS3652</strain>
    </source>
</reference>
<dbReference type="Pfam" id="PF13476">
    <property type="entry name" value="AAA_23"/>
    <property type="match status" value="1"/>
</dbReference>
<dbReference type="SUPFAM" id="SSF52540">
    <property type="entry name" value="P-loop containing nucleoside triphosphate hydrolases"/>
    <property type="match status" value="1"/>
</dbReference>
<dbReference type="AlphaFoldDB" id="A0A0J6GXA4"/>